<keyword evidence="11" id="KW-0862">Zinc</keyword>
<feature type="binding site" evidence="11">
    <location>
        <position position="12"/>
    </location>
    <ligand>
        <name>Mg(2+)</name>
        <dbReference type="ChEBI" id="CHEBI:18420"/>
    </ligand>
</feature>
<evidence type="ECO:0000256" key="11">
    <source>
        <dbReference type="PIRSR" id="PIRSR004682-4"/>
    </source>
</evidence>
<feature type="binding site" evidence="11">
    <location>
        <position position="99"/>
    </location>
    <ligand>
        <name>Zn(2+)</name>
        <dbReference type="ChEBI" id="CHEBI:29105"/>
    </ligand>
</feature>
<comment type="similarity">
    <text evidence="7">Belongs to the gmhB family.</text>
</comment>
<dbReference type="Proteomes" id="UP000002710">
    <property type="component" value="Chromosome"/>
</dbReference>
<dbReference type="RefSeq" id="WP_011367446.1">
    <property type="nucleotide sequence ID" value="NC_007519.1"/>
</dbReference>
<dbReference type="InterPro" id="IPR004446">
    <property type="entry name" value="Heptose_bisP_phosphatase"/>
</dbReference>
<evidence type="ECO:0000256" key="6">
    <source>
        <dbReference type="ARBA" id="ARBA00031828"/>
    </source>
</evidence>
<keyword evidence="5 7" id="KW-0119">Carbohydrate metabolism</keyword>
<feature type="binding site" evidence="9">
    <location>
        <begin position="102"/>
        <end position="103"/>
    </location>
    <ligand>
        <name>substrate</name>
    </ligand>
</feature>
<evidence type="ECO:0000256" key="2">
    <source>
        <dbReference type="ARBA" id="ARBA00022490"/>
    </source>
</evidence>
<feature type="active site" description="Proton donor" evidence="8">
    <location>
        <position position="12"/>
    </location>
</feature>
<dbReference type="HOGENOM" id="CLU_085077_2_1_7"/>
<dbReference type="PANTHER" id="PTHR42891">
    <property type="entry name" value="D-GLYCERO-BETA-D-MANNO-HEPTOSE-1,7-BISPHOSPHATE 7-PHOSPHATASE"/>
    <property type="match status" value="1"/>
</dbReference>
<dbReference type="PANTHER" id="PTHR42891:SF1">
    <property type="entry name" value="D-GLYCERO-BETA-D-MANNO-HEPTOSE-1,7-BISPHOSPHATE 7-PHOSPHATASE"/>
    <property type="match status" value="1"/>
</dbReference>
<dbReference type="NCBIfam" id="TIGR01656">
    <property type="entry name" value="Histidinol-ppas"/>
    <property type="match status" value="1"/>
</dbReference>
<evidence type="ECO:0000256" key="9">
    <source>
        <dbReference type="PIRSR" id="PIRSR004682-2"/>
    </source>
</evidence>
<dbReference type="GO" id="GO:0016791">
    <property type="term" value="F:phosphatase activity"/>
    <property type="evidence" value="ECO:0007669"/>
    <property type="project" value="InterPro"/>
</dbReference>
<feature type="site" description="Stabilizes the phosphoryl group" evidence="10">
    <location>
        <position position="52"/>
    </location>
</feature>
<keyword evidence="13" id="KW-1185">Reference proteome</keyword>
<evidence type="ECO:0000256" key="3">
    <source>
        <dbReference type="ARBA" id="ARBA00022723"/>
    </source>
</evidence>
<feature type="binding site" evidence="11">
    <location>
        <position position="10"/>
    </location>
    <ligand>
        <name>Mg(2+)</name>
        <dbReference type="ChEBI" id="CHEBI:18420"/>
    </ligand>
</feature>
<dbReference type="InterPro" id="IPR006543">
    <property type="entry name" value="Histidinol-phos"/>
</dbReference>
<keyword evidence="3 11" id="KW-0479">Metal-binding</keyword>
<feature type="binding site" evidence="9">
    <location>
        <begin position="18"/>
        <end position="21"/>
    </location>
    <ligand>
        <name>substrate</name>
    </ligand>
</feature>
<dbReference type="SUPFAM" id="SSF56784">
    <property type="entry name" value="HAD-like"/>
    <property type="match status" value="1"/>
</dbReference>
<dbReference type="Pfam" id="PF13242">
    <property type="entry name" value="Hydrolase_like"/>
    <property type="match status" value="1"/>
</dbReference>
<proteinExistence type="inferred from homology"/>
<evidence type="ECO:0000256" key="10">
    <source>
        <dbReference type="PIRSR" id="PIRSR004682-3"/>
    </source>
</evidence>
<dbReference type="eggNOG" id="COG0241">
    <property type="taxonomic scope" value="Bacteria"/>
</dbReference>
<feature type="binding site" evidence="11">
    <location>
        <position position="91"/>
    </location>
    <ligand>
        <name>Zn(2+)</name>
        <dbReference type="ChEBI" id="CHEBI:29105"/>
    </ligand>
</feature>
<dbReference type="GO" id="GO:0005737">
    <property type="term" value="C:cytoplasm"/>
    <property type="evidence" value="ECO:0007669"/>
    <property type="project" value="UniProtKB-SubCell"/>
</dbReference>
<sequence length="206" mass="22147">MPRIDCILLDRDGTVIVDKHYLSDPQGVELLPGAGEALAGACAEGRKLFIVTNQSGIGRGMFSENDYEACRMQLDAMLQSCGASVTASRHCPHAPDSSCICRKPETGLWQTLRDAYGLKAERCVMVGDKLADVGFGRNACLAASVLVLTGKGRAEAEKAGLKAEADMALREDGWVEVHKRSGVLPDVVACDVRAALDWVRTVLEEK</sequence>
<protein>
    <recommendedName>
        <fullName evidence="6 7">D,D-heptose 1,7-bisphosphate phosphatase</fullName>
        <ecNumber evidence="7">3.1.3.-</ecNumber>
    </recommendedName>
</protein>
<feature type="binding site" evidence="11">
    <location>
        <position position="93"/>
    </location>
    <ligand>
        <name>Zn(2+)</name>
        <dbReference type="ChEBI" id="CHEBI:29105"/>
    </ligand>
</feature>
<feature type="binding site" evidence="11">
    <location>
        <position position="128"/>
    </location>
    <ligand>
        <name>Mg(2+)</name>
        <dbReference type="ChEBI" id="CHEBI:18420"/>
    </ligand>
</feature>
<dbReference type="AlphaFoldDB" id="Q311W6"/>
<keyword evidence="4 7" id="KW-0378">Hydrolase</keyword>
<accession>Q311W6</accession>
<gene>
    <name evidence="12" type="ordered locus">Dde_1481</name>
</gene>
<feature type="active site" description="Nucleophile" evidence="8">
    <location>
        <position position="10"/>
    </location>
</feature>
<evidence type="ECO:0000313" key="12">
    <source>
        <dbReference type="EMBL" id="ABB38280.2"/>
    </source>
</evidence>
<dbReference type="EC" id="3.1.3.-" evidence="7"/>
<comment type="cofactor">
    <cofactor evidence="11">
        <name>Zn(2+)</name>
        <dbReference type="ChEBI" id="CHEBI:29105"/>
    </cofactor>
</comment>
<dbReference type="InterPro" id="IPR036412">
    <property type="entry name" value="HAD-like_sf"/>
</dbReference>
<evidence type="ECO:0000256" key="4">
    <source>
        <dbReference type="ARBA" id="ARBA00022801"/>
    </source>
</evidence>
<evidence type="ECO:0000256" key="1">
    <source>
        <dbReference type="ARBA" id="ARBA00004496"/>
    </source>
</evidence>
<dbReference type="Gene3D" id="3.40.50.1000">
    <property type="entry name" value="HAD superfamily/HAD-like"/>
    <property type="match status" value="1"/>
</dbReference>
<dbReference type="InterPro" id="IPR023214">
    <property type="entry name" value="HAD_sf"/>
</dbReference>
<feature type="binding site" evidence="11">
    <location>
        <position position="129"/>
    </location>
    <ligand>
        <name>Mg(2+)</name>
        <dbReference type="ChEBI" id="CHEBI:18420"/>
    </ligand>
</feature>
<keyword evidence="11" id="KW-0460">Magnesium</keyword>
<feature type="site" description="Contributes to substrate recognition" evidence="10">
    <location>
        <position position="102"/>
    </location>
</feature>
<keyword evidence="2 7" id="KW-0963">Cytoplasm</keyword>
<feature type="binding site" evidence="9">
    <location>
        <begin position="52"/>
        <end position="55"/>
    </location>
    <ligand>
        <name>substrate</name>
    </ligand>
</feature>
<name>Q311W6_OLEA2</name>
<feature type="site" description="Stabilizes the phosphoryl group" evidence="10">
    <location>
        <position position="103"/>
    </location>
</feature>
<dbReference type="InterPro" id="IPR006549">
    <property type="entry name" value="HAD-SF_hydro_IIIA"/>
</dbReference>
<dbReference type="GO" id="GO:0005975">
    <property type="term" value="P:carbohydrate metabolic process"/>
    <property type="evidence" value="ECO:0007669"/>
    <property type="project" value="InterPro"/>
</dbReference>
<evidence type="ECO:0000256" key="5">
    <source>
        <dbReference type="ARBA" id="ARBA00023277"/>
    </source>
</evidence>
<dbReference type="KEGG" id="dde:Dde_1481"/>
<feature type="binding site" evidence="9">
    <location>
        <begin position="10"/>
        <end position="12"/>
    </location>
    <ligand>
        <name>substrate</name>
    </ligand>
</feature>
<dbReference type="PIRSF" id="PIRSF004682">
    <property type="entry name" value="GmhB"/>
    <property type="match status" value="1"/>
</dbReference>
<reference evidence="12 13" key="1">
    <citation type="journal article" date="2011" name="J. Bacteriol.">
        <title>Complete genome sequence and updated annotation of Desulfovibrio alaskensis G20.</title>
        <authorList>
            <person name="Hauser L.J."/>
            <person name="Land M.L."/>
            <person name="Brown S.D."/>
            <person name="Larimer F."/>
            <person name="Keller K.L."/>
            <person name="Rapp-Giles B.J."/>
            <person name="Price M.N."/>
            <person name="Lin M."/>
            <person name="Bruce D.C."/>
            <person name="Detter J.C."/>
            <person name="Tapia R."/>
            <person name="Han C.S."/>
            <person name="Goodwin L.A."/>
            <person name="Cheng J.F."/>
            <person name="Pitluck S."/>
            <person name="Copeland A."/>
            <person name="Lucas S."/>
            <person name="Nolan M."/>
            <person name="Lapidus A.L."/>
            <person name="Palumbo A.V."/>
            <person name="Wall J.D."/>
        </authorList>
    </citation>
    <scope>NUCLEOTIDE SEQUENCE [LARGE SCALE GENOMIC DNA]</scope>
    <source>
        <strain evidence="13">ATCC BAA 1058 / DSM 17464 / G20</strain>
    </source>
</reference>
<evidence type="ECO:0000313" key="13">
    <source>
        <dbReference type="Proteomes" id="UP000002710"/>
    </source>
</evidence>
<feature type="binding site" evidence="9">
    <location>
        <position position="129"/>
    </location>
    <ligand>
        <name>substrate</name>
    </ligand>
</feature>
<dbReference type="NCBIfam" id="TIGR01662">
    <property type="entry name" value="HAD-SF-IIIA"/>
    <property type="match status" value="1"/>
</dbReference>
<organism evidence="12 13">
    <name type="scientific">Oleidesulfovibrio alaskensis (strain ATCC BAA-1058 / DSM 17464 / G20)</name>
    <name type="common">Desulfovibrio alaskensis</name>
    <dbReference type="NCBI Taxonomy" id="207559"/>
    <lineage>
        <taxon>Bacteria</taxon>
        <taxon>Pseudomonadati</taxon>
        <taxon>Thermodesulfobacteriota</taxon>
        <taxon>Desulfovibrionia</taxon>
        <taxon>Desulfovibrionales</taxon>
        <taxon>Desulfovibrionaceae</taxon>
        <taxon>Oleidesulfovibrio</taxon>
    </lineage>
</organism>
<dbReference type="GO" id="GO:0046872">
    <property type="term" value="F:metal ion binding"/>
    <property type="evidence" value="ECO:0007669"/>
    <property type="project" value="UniProtKB-KW"/>
</dbReference>
<dbReference type="EMBL" id="CP000112">
    <property type="protein sequence ID" value="ABB38280.2"/>
    <property type="molecule type" value="Genomic_DNA"/>
</dbReference>
<comment type="cofactor">
    <cofactor evidence="11">
        <name>Mg(2+)</name>
        <dbReference type="ChEBI" id="CHEBI:18420"/>
    </cofactor>
</comment>
<dbReference type="STRING" id="207559.Dde_1481"/>
<evidence type="ECO:0000256" key="7">
    <source>
        <dbReference type="PIRNR" id="PIRNR004682"/>
    </source>
</evidence>
<feature type="binding site" evidence="11">
    <location>
        <position position="101"/>
    </location>
    <ligand>
        <name>Zn(2+)</name>
        <dbReference type="ChEBI" id="CHEBI:29105"/>
    </ligand>
</feature>
<comment type="subcellular location">
    <subcellularLocation>
        <location evidence="1 7">Cytoplasm</location>
    </subcellularLocation>
</comment>
<evidence type="ECO:0000256" key="8">
    <source>
        <dbReference type="PIRSR" id="PIRSR004682-1"/>
    </source>
</evidence>